<feature type="transmembrane region" description="Helical" evidence="2">
    <location>
        <begin position="34"/>
        <end position="54"/>
    </location>
</feature>
<evidence type="ECO:0000259" key="3">
    <source>
        <dbReference type="Pfam" id="PF07916"/>
    </source>
</evidence>
<dbReference type="EMBL" id="MT813046">
    <property type="protein sequence ID" value="QSM62419.1"/>
    <property type="molecule type" value="Genomic_DNA"/>
</dbReference>
<keyword evidence="4" id="KW-0614">Plasmid</keyword>
<feature type="compositionally biased region" description="Low complexity" evidence="1">
    <location>
        <begin position="653"/>
        <end position="668"/>
    </location>
</feature>
<evidence type="ECO:0000256" key="2">
    <source>
        <dbReference type="SAM" id="Phobius"/>
    </source>
</evidence>
<keyword evidence="2" id="KW-0812">Transmembrane</keyword>
<dbReference type="AlphaFoldDB" id="A0A899NJ24"/>
<evidence type="ECO:0000256" key="1">
    <source>
        <dbReference type="SAM" id="MobiDB-lite"/>
    </source>
</evidence>
<sequence>MTQWNVYTVGDIEFMHNVFNAVAMLMNSGMFSDLFRIAALLGVIGIVISSAISAGKTVSFQNMAVCIVMYMVFFQVSARVNIEDVTSGRFRAVDNVPAGLAASASIISTVGYSITEKMEQAFSTPSMTEYGALDPLVAMTSLYDTLKNPMRWFLANEKPRVDFARSVESYMKTCVTKDVIRGAKTYSTLYRGTQGVQGLRSDDRFQHVVLYDGNMVGWAPGMEDMKGVSSQYSCADAFDKLIMQHASSSDMFRKAYQRSYAALGRTCQGDGDVCNTSRKVQEIMNFYNLSGTTMRDFQMTMIMYPYLRDVPKYGYEASFRGAAAITRTQTQTQQAFQWASSGASFLSWMAAFMPIFQGLIYALTPFMAFLFGLGIMGVRLVMKYFLVIIWTQTWMPLAAVVNMYVLVHTQTNLSAIFNGIDPISFDKLYLMLFETQKSIGLAGNLYAMIPALGGFIVWGSSVAFNSLANSAAAPHAADTKQMAPDVSNAPAMNNRSADVNFDRSSGSVMGGASSALPKFDMKQSASTNLASAKQNVESASVERSASEGKMFQEVASNMRNGTQSQQSQDAMQAALGSLTSSQRSFVQDVASRNGTSEAEALTALNMGSVQGSAEASAGLKIGGSGASVSGSASLQRNESASKGKTHTADASYSSSDNASNSDALSSQLSQIRSQSSMAYYSSMQAAGQSTAATQQYGEAYKKQESAQKSYSEAQQYSMSSSLGQNMNSAQIAQSIGGSNEAQAALTQVLAGREDLSQRINEDTARLSSLGMTQEDAHTFAQFSAAASIGQAGEVAKLSGFVSGGSQQPEVSADAARANQGIAANAEQAEAHIDSIAGGVNNGSSSTQGQAAAGIAGNYAQSAPGTAQGHVIDQHFDNKGQVENHESRSTQELNTMRGNAARYELVNKSNYGMTGDAMPKVQSALDKVSNGIKPGGFSYQEGYGQGQEMASQVTGVGGERGEYAKNAISHLYGTVKDKDNTPEQMEHARIQAFHAVTLATGGEYVNGRLEGGDQQLAMAIIGKVESTKSNMHRTDAHVVKESVEALMSDNEKK</sequence>
<keyword evidence="2" id="KW-0472">Membrane</keyword>
<name>A0A899NJ24_PROST</name>
<feature type="transmembrane region" description="Helical" evidence="2">
    <location>
        <begin position="359"/>
        <end position="378"/>
    </location>
</feature>
<organism evidence="4">
    <name type="scientific">Providencia stuartii</name>
    <dbReference type="NCBI Taxonomy" id="588"/>
    <lineage>
        <taxon>Bacteria</taxon>
        <taxon>Pseudomonadati</taxon>
        <taxon>Pseudomonadota</taxon>
        <taxon>Gammaproteobacteria</taxon>
        <taxon>Enterobacterales</taxon>
        <taxon>Morganellaceae</taxon>
        <taxon>Providencia</taxon>
    </lineage>
</organism>
<gene>
    <name evidence="4" type="ORF">EKPLLCFL_00184</name>
</gene>
<feature type="transmembrane region" description="Helical" evidence="2">
    <location>
        <begin position="60"/>
        <end position="82"/>
    </location>
</feature>
<accession>A0A899NJ24</accession>
<feature type="region of interest" description="Disordered" evidence="1">
    <location>
        <begin position="479"/>
        <end position="505"/>
    </location>
</feature>
<dbReference type="InterPro" id="IPR012931">
    <property type="entry name" value="TraG_N_Proteobacteria"/>
</dbReference>
<feature type="compositionally biased region" description="Polar residues" evidence="1">
    <location>
        <begin position="634"/>
        <end position="652"/>
    </location>
</feature>
<proteinExistence type="predicted"/>
<reference evidence="4" key="1">
    <citation type="submission" date="2020-07" db="EMBL/GenBank/DDBJ databases">
        <title>Persistence and transmission of plasmid-borne blaNDM genes carried by diverse species of Enterobacterium in a Chinese goose farm.</title>
        <authorList>
            <person name="Fang L.-X."/>
            <person name="Cen D.-J."/>
        </authorList>
    </citation>
    <scope>NUCLEOTIDE SEQUENCE</scope>
    <source>
        <strain evidence="4">M2</strain>
        <plasmid evidence="4">pM2-1</plasmid>
    </source>
</reference>
<evidence type="ECO:0000313" key="4">
    <source>
        <dbReference type="EMBL" id="QSM62419.1"/>
    </source>
</evidence>
<protein>
    <recommendedName>
        <fullName evidence="3">TraG N-terminal Proteobacteria domain-containing protein</fullName>
    </recommendedName>
</protein>
<dbReference type="Pfam" id="PF07916">
    <property type="entry name" value="TraG_N"/>
    <property type="match status" value="1"/>
</dbReference>
<feature type="region of interest" description="Disordered" evidence="1">
    <location>
        <begin position="621"/>
        <end position="668"/>
    </location>
</feature>
<feature type="transmembrane region" description="Helical" evidence="2">
    <location>
        <begin position="445"/>
        <end position="464"/>
    </location>
</feature>
<geneLocation type="plasmid" evidence="4">
    <name>pM2-1</name>
</geneLocation>
<feature type="transmembrane region" description="Helical" evidence="2">
    <location>
        <begin position="385"/>
        <end position="407"/>
    </location>
</feature>
<keyword evidence="2" id="KW-1133">Transmembrane helix</keyword>
<feature type="domain" description="TraG N-terminal Proteobacteria" evidence="3">
    <location>
        <begin position="6"/>
        <end position="477"/>
    </location>
</feature>
<dbReference type="RefSeq" id="WP_052219375.1">
    <property type="nucleotide sequence ID" value="NZ_JACGCE010000022.1"/>
</dbReference>